<organism evidence="1 2">
    <name type="scientific">Sphingobium baderi LL03</name>
    <dbReference type="NCBI Taxonomy" id="1114964"/>
    <lineage>
        <taxon>Bacteria</taxon>
        <taxon>Pseudomonadati</taxon>
        <taxon>Pseudomonadota</taxon>
        <taxon>Alphaproteobacteria</taxon>
        <taxon>Sphingomonadales</taxon>
        <taxon>Sphingomonadaceae</taxon>
        <taxon>Sphingobium</taxon>
    </lineage>
</organism>
<dbReference type="PATRIC" id="fig|1114964.3.peg.1383"/>
<gene>
    <name evidence="1" type="ORF">L485_07115</name>
</gene>
<dbReference type="SUPFAM" id="SSF52540">
    <property type="entry name" value="P-loop containing nucleoside triphosphate hydrolases"/>
    <property type="match status" value="1"/>
</dbReference>
<dbReference type="EMBL" id="ATIB01000046">
    <property type="protein sequence ID" value="EQB02935.1"/>
    <property type="molecule type" value="Genomic_DNA"/>
</dbReference>
<dbReference type="CDD" id="cd01127">
    <property type="entry name" value="TrwB_TraG_TraD_VirD4"/>
    <property type="match status" value="1"/>
</dbReference>
<dbReference type="eggNOG" id="COG3451">
    <property type="taxonomic scope" value="Bacteria"/>
</dbReference>
<dbReference type="PANTHER" id="PTHR30121:SF12">
    <property type="entry name" value="TYPE IV SECRETION SYSTEM PROTEIN CAGE"/>
    <property type="match status" value="1"/>
</dbReference>
<dbReference type="Gene3D" id="3.40.50.300">
    <property type="entry name" value="P-loop containing nucleotide triphosphate hydrolases"/>
    <property type="match status" value="2"/>
</dbReference>
<evidence type="ECO:0000313" key="1">
    <source>
        <dbReference type="EMBL" id="EQB02935.1"/>
    </source>
</evidence>
<reference evidence="1 2" key="1">
    <citation type="journal article" date="2013" name="Genome Announc.">
        <title>Draft Genome Sequence of a Hexachlorocyclohexane-Degrading Bacterium, Sphingobium baderi Strain LL03T.</title>
        <authorList>
            <person name="Kaur J."/>
            <person name="Verma H."/>
            <person name="Tripathi C."/>
            <person name="Khurana J.P."/>
            <person name="Lal R."/>
        </authorList>
    </citation>
    <scope>NUCLEOTIDE SEQUENCE [LARGE SCALE GENOMIC DNA]</scope>
    <source>
        <strain evidence="1 2">LL03</strain>
    </source>
</reference>
<dbReference type="Proteomes" id="UP000015524">
    <property type="component" value="Unassembled WGS sequence"/>
</dbReference>
<dbReference type="InterPro" id="IPR051162">
    <property type="entry name" value="T4SS_component"/>
</dbReference>
<dbReference type="AlphaFoldDB" id="T0HUG1"/>
<dbReference type="RefSeq" id="WP_021244355.1">
    <property type="nucleotide sequence ID" value="NZ_ATIB01000046.1"/>
</dbReference>
<name>T0HUG1_9SPHN</name>
<comment type="caution">
    <text evidence="1">The sequence shown here is derived from an EMBL/GenBank/DDBJ whole genome shotgun (WGS) entry which is preliminary data.</text>
</comment>
<dbReference type="PANTHER" id="PTHR30121">
    <property type="entry name" value="UNCHARACTERIZED PROTEIN YJGR-RELATED"/>
    <property type="match status" value="1"/>
</dbReference>
<evidence type="ECO:0000313" key="2">
    <source>
        <dbReference type="Proteomes" id="UP000015524"/>
    </source>
</evidence>
<protein>
    <submittedName>
        <fullName evidence="1">Conjugal transfer protein TrbE</fullName>
    </submittedName>
</protein>
<keyword evidence="2" id="KW-1185">Reference proteome</keyword>
<proteinExistence type="predicted"/>
<dbReference type="NCBIfam" id="NF010447">
    <property type="entry name" value="PRK13873.1"/>
    <property type="match status" value="1"/>
</dbReference>
<accession>T0HUG1</accession>
<sequence>MMSLREYRNRAAHLADFLPWAALVGEGVVLNKDGSFQRTAKFRGPDLDSATPAELVATTARLNNALRRLGSGWAIFVEAQRTPALDYPESDFPDPVSALVDMERREQFREEGAHFESGYYLTLLWMPPAEDAARAETWLYEGRSGTGVDPWELLKGFTDRSDRVLNLVDGFVPEVRWLDDAETLTYLHSTISTRRQRVRVPETPMHLDALLADEPLTGGLEPRLGDHHLRTLTITGFPSVTFPGLLDELNRLAFEYRWSTRALMLDKTDATKLLTKIRRQWFAKRKSVAAILKEVMTNEASTLLDSDASNKAADADTALQELGADYAGMAYVTATVTVWDRDPAIAAEKLRLVEKVIQGRDFTVIPEGMNAIEAWLGSLPGHTYANVRQPPLSTFNLAHLIPLSAVWAGPERDEHFNAPPLLYGKTEGSTPFRFSLHVGDVGHMSIVGPTGSGKSVLLALMAMQFRRYAGAQVFAFDFGGSIRAAALGMGGDWQDLGGMLADEAGDGVQLQPLARIDDPAERAWAAEWLAAILASENVTVDPQAKDHLWSALTSLATAPVAERTLTGLAVLLQSQQLKQALAPWCVGGAWGRLLDAETERLGEAAIQVFETEGLMESGAAPAVLSYLFHRIAGRLDGSPTLIIIDEGWLALGSPAFAKQLSEWLVTLRKKNASVIFATQSLAQIEGSPIAPAIVESCPTRIFLPNERAAEPQIAAIYERFGLNARQIEILGRATPKRDYYCQSRRGNRLFELGLGEVALAFTAASSKTDQLAIADIIETHGASGFAAQWLRHRGCAWAVELLPEPASGREPELPLTSDMEISS</sequence>
<dbReference type="OrthoDB" id="9816422at2"/>
<dbReference type="InterPro" id="IPR027417">
    <property type="entry name" value="P-loop_NTPase"/>
</dbReference>